<protein>
    <submittedName>
        <fullName evidence="1">Uncharacterized protein</fullName>
    </submittedName>
</protein>
<sequence length="349" mass="39775">MAVASPFRISLEYEELLENSDAFKAVRNHLRRQELGMTAPSFCSLHRDSCSAREQQSFRLNRDIIHTLLLPLSLLHNQATQVAASVLPSQRASEPERAFRGEARSAYSWLHCVLTEEHDWYLTERCPACISFHVLHSEPTIRFIAVACLLSDHLQDLEFPSSKKQLPSFDFWLEALETAVREDPFWGDDFWPEIEYRACALTDGVKQLILQCLELRAALDRQNFQSQGLYKGGAHFRCDSSCQQIRVIAVNPPNFARKHARVNQENQKWASKVSINCSMQSRWNDRSQKLSSRGHRRFLSDVLAMCWPKDRSGTASSNVEYLAVEVPGFVANPKYCTPSANVNARAMGQ</sequence>
<dbReference type="AlphaFoldDB" id="A0A3A2ZPC4"/>
<comment type="caution">
    <text evidence="1">The sequence shown here is derived from an EMBL/GenBank/DDBJ whole genome shotgun (WGS) entry which is preliminary data.</text>
</comment>
<dbReference type="STRING" id="2070753.A0A3A2ZPC4"/>
<name>A0A3A2ZPC4_9EURO</name>
<proteinExistence type="predicted"/>
<organism evidence="1 2">
    <name type="scientific">Aspergillus sclerotialis</name>
    <dbReference type="NCBI Taxonomy" id="2070753"/>
    <lineage>
        <taxon>Eukaryota</taxon>
        <taxon>Fungi</taxon>
        <taxon>Dikarya</taxon>
        <taxon>Ascomycota</taxon>
        <taxon>Pezizomycotina</taxon>
        <taxon>Eurotiomycetes</taxon>
        <taxon>Eurotiomycetidae</taxon>
        <taxon>Eurotiales</taxon>
        <taxon>Aspergillaceae</taxon>
        <taxon>Aspergillus</taxon>
        <taxon>Aspergillus subgen. Polypaecilum</taxon>
    </lineage>
</organism>
<evidence type="ECO:0000313" key="1">
    <source>
        <dbReference type="EMBL" id="RJE24796.1"/>
    </source>
</evidence>
<evidence type="ECO:0000313" key="2">
    <source>
        <dbReference type="Proteomes" id="UP000266188"/>
    </source>
</evidence>
<reference evidence="2" key="1">
    <citation type="submission" date="2017-02" db="EMBL/GenBank/DDBJ databases">
        <authorList>
            <person name="Tafer H."/>
            <person name="Lopandic K."/>
        </authorList>
    </citation>
    <scope>NUCLEOTIDE SEQUENCE [LARGE SCALE GENOMIC DNA]</scope>
    <source>
        <strain evidence="2">CBS 366.77</strain>
    </source>
</reference>
<keyword evidence="2" id="KW-1185">Reference proteome</keyword>
<gene>
    <name evidence="1" type="ORF">PHISCL_02877</name>
</gene>
<accession>A0A3A2ZPC4</accession>
<dbReference type="Proteomes" id="UP000266188">
    <property type="component" value="Unassembled WGS sequence"/>
</dbReference>
<dbReference type="EMBL" id="MVGC01000068">
    <property type="protein sequence ID" value="RJE24796.1"/>
    <property type="molecule type" value="Genomic_DNA"/>
</dbReference>
<dbReference type="OrthoDB" id="5272500at2759"/>